<dbReference type="InterPro" id="IPR006944">
    <property type="entry name" value="Phage/GTA_portal"/>
</dbReference>
<dbReference type="NCBIfam" id="TIGR01537">
    <property type="entry name" value="portal_HK97"/>
    <property type="match status" value="1"/>
</dbReference>
<keyword evidence="2" id="KW-1160">Virus entry into host cell</keyword>
<evidence type="ECO:0000256" key="3">
    <source>
        <dbReference type="ARBA" id="ARBA00023219"/>
    </source>
</evidence>
<name>A0A8S5NQA4_9CAUD</name>
<reference evidence="4" key="1">
    <citation type="journal article" date="2021" name="Proc. Natl. Acad. Sci. U.S.A.">
        <title>A Catalog of Tens of Thousands of Viruses from Human Metagenomes Reveals Hidden Associations with Chronic Diseases.</title>
        <authorList>
            <person name="Tisza M.J."/>
            <person name="Buck C.B."/>
        </authorList>
    </citation>
    <scope>NUCLEOTIDE SEQUENCE</scope>
    <source>
        <strain evidence="4">CtDXA22</strain>
    </source>
</reference>
<proteinExistence type="predicted"/>
<keyword evidence="3" id="KW-0231">Viral genome packaging</keyword>
<evidence type="ECO:0000256" key="2">
    <source>
        <dbReference type="ARBA" id="ARBA00023009"/>
    </source>
</evidence>
<dbReference type="EMBL" id="BK015219">
    <property type="protein sequence ID" value="DAD96551.1"/>
    <property type="molecule type" value="Genomic_DNA"/>
</dbReference>
<protein>
    <submittedName>
        <fullName evidence="4">Portal protein</fullName>
    </submittedName>
</protein>
<keyword evidence="2" id="KW-1171">Viral genome ejection through host cell envelope</keyword>
<dbReference type="Pfam" id="PF04860">
    <property type="entry name" value="Phage_portal"/>
    <property type="match status" value="1"/>
</dbReference>
<keyword evidence="1" id="KW-1188">Viral release from host cell</keyword>
<organism evidence="4">
    <name type="scientific">Siphoviridae sp. ctDXA22</name>
    <dbReference type="NCBI Taxonomy" id="2826198"/>
    <lineage>
        <taxon>Viruses</taxon>
        <taxon>Duplodnaviria</taxon>
        <taxon>Heunggongvirae</taxon>
        <taxon>Uroviricota</taxon>
        <taxon>Caudoviricetes</taxon>
    </lineage>
</organism>
<sequence>MKVVNWVKNLFKKDAVAAEFNADGSTVDEQRFHLTELALFTAIDFIARSLAKCEFVTVNNNRESRKAEYYLWNYSPNKHQTKIEFFTQAVAKLIFDNELLVIETADNQLLIADSFSRTEHALIDDSFSGVTCRNFTYQRTFLESEVIYLRYNNFALNGLLADMCDTYEQLMLSAQERYNKAVGHKGILEMDNYSFGDENFAETYNKVLAKQFKAFYANKNAVMPLYKGMHYTEPSTDAGKTTNSEINDIQKLKTEAYTIVGNALHIPPAILSGEASQLSDAMDCAIGNAIDPIANMFEQEITKKRFGATEFSKGNYLLIDTTTVRHIDAIGQANNLDKSIASGVLTPAQAQKYCNMLPCSEAWAHTYYLTKNYQTIANALKGGE</sequence>
<evidence type="ECO:0000256" key="1">
    <source>
        <dbReference type="ARBA" id="ARBA00022950"/>
    </source>
</evidence>
<keyword evidence="1" id="KW-0118">Viral capsid assembly</keyword>
<keyword evidence="2" id="KW-1162">Viral penetration into host cytoplasm</keyword>
<evidence type="ECO:0000313" key="4">
    <source>
        <dbReference type="EMBL" id="DAD96551.1"/>
    </source>
</evidence>
<accession>A0A8S5NQA4</accession>
<dbReference type="InterPro" id="IPR006427">
    <property type="entry name" value="Portal_HK97"/>
</dbReference>